<reference evidence="1 2" key="1">
    <citation type="journal article" date="2018" name="New Phytol.">
        <title>Phylogenomics of Endogonaceae and evolution of mycorrhizas within Mucoromycota.</title>
        <authorList>
            <person name="Chang Y."/>
            <person name="Desiro A."/>
            <person name="Na H."/>
            <person name="Sandor L."/>
            <person name="Lipzen A."/>
            <person name="Clum A."/>
            <person name="Barry K."/>
            <person name="Grigoriev I.V."/>
            <person name="Martin F.M."/>
            <person name="Stajich J.E."/>
            <person name="Smith M.E."/>
            <person name="Bonito G."/>
            <person name="Spatafora J.W."/>
        </authorList>
    </citation>
    <scope>NUCLEOTIDE SEQUENCE [LARGE SCALE GENOMIC DNA]</scope>
    <source>
        <strain evidence="1 2">AD002</strain>
    </source>
</reference>
<name>A0A433QVK5_9FUNG</name>
<organism evidence="1 2">
    <name type="scientific">Jimgerdemannia flammicorona</name>
    <dbReference type="NCBI Taxonomy" id="994334"/>
    <lineage>
        <taxon>Eukaryota</taxon>
        <taxon>Fungi</taxon>
        <taxon>Fungi incertae sedis</taxon>
        <taxon>Mucoromycota</taxon>
        <taxon>Mucoromycotina</taxon>
        <taxon>Endogonomycetes</taxon>
        <taxon>Endogonales</taxon>
        <taxon>Endogonaceae</taxon>
        <taxon>Jimgerdemannia</taxon>
    </lineage>
</organism>
<dbReference type="Proteomes" id="UP000274822">
    <property type="component" value="Unassembled WGS sequence"/>
</dbReference>
<keyword evidence="2" id="KW-1185">Reference proteome</keyword>
<dbReference type="AlphaFoldDB" id="A0A433QVK5"/>
<evidence type="ECO:0000313" key="1">
    <source>
        <dbReference type="EMBL" id="RUS33851.1"/>
    </source>
</evidence>
<proteinExistence type="predicted"/>
<sequence length="95" mass="10875">MDKKAALIVRVLPIHLCRNHIVRNRIQRRCQRNGAQSRRSSQRDGRSYSILEGTSTCNLRKAYSHHCRTTCWFKGTGLFYPANTTVGSRVQLANS</sequence>
<protein>
    <submittedName>
        <fullName evidence="1">Uncharacterized protein</fullName>
    </submittedName>
</protein>
<gene>
    <name evidence="1" type="ORF">BC938DRAFT_483524</name>
</gene>
<dbReference type="EMBL" id="RBNJ01000879">
    <property type="protein sequence ID" value="RUS33851.1"/>
    <property type="molecule type" value="Genomic_DNA"/>
</dbReference>
<comment type="caution">
    <text evidence="1">The sequence shown here is derived from an EMBL/GenBank/DDBJ whole genome shotgun (WGS) entry which is preliminary data.</text>
</comment>
<accession>A0A433QVK5</accession>
<evidence type="ECO:0000313" key="2">
    <source>
        <dbReference type="Proteomes" id="UP000274822"/>
    </source>
</evidence>